<dbReference type="RefSeq" id="WP_284062908.1">
    <property type="nucleotide sequence ID" value="NZ_CP126158.1"/>
</dbReference>
<dbReference type="EMBL" id="JBHSWX010000012">
    <property type="protein sequence ID" value="MFC6786093.1"/>
    <property type="molecule type" value="Genomic_DNA"/>
</dbReference>
<dbReference type="Proteomes" id="UP001596443">
    <property type="component" value="Unassembled WGS sequence"/>
</dbReference>
<feature type="compositionally biased region" description="Acidic residues" evidence="1">
    <location>
        <begin position="26"/>
        <end position="35"/>
    </location>
</feature>
<feature type="compositionally biased region" description="Basic and acidic residues" evidence="1">
    <location>
        <begin position="14"/>
        <end position="24"/>
    </location>
</feature>
<feature type="compositionally biased region" description="Basic and acidic residues" evidence="1">
    <location>
        <begin position="135"/>
        <end position="147"/>
    </location>
</feature>
<feature type="compositionally biased region" description="Acidic residues" evidence="1">
    <location>
        <begin position="1"/>
        <end position="13"/>
    </location>
</feature>
<feature type="compositionally biased region" description="Basic and acidic residues" evidence="1">
    <location>
        <begin position="36"/>
        <end position="59"/>
    </location>
</feature>
<gene>
    <name evidence="2" type="ORF">ACFQFD_08900</name>
</gene>
<dbReference type="Pfam" id="PF24332">
    <property type="entry name" value="DUF7500"/>
    <property type="match status" value="1"/>
</dbReference>
<dbReference type="InterPro" id="IPR055923">
    <property type="entry name" value="DUF7500"/>
</dbReference>
<organism evidence="2 3">
    <name type="scientific">Halobaculum halobium</name>
    <dbReference type="NCBI Taxonomy" id="3032281"/>
    <lineage>
        <taxon>Archaea</taxon>
        <taxon>Methanobacteriati</taxon>
        <taxon>Methanobacteriota</taxon>
        <taxon>Stenosarchaea group</taxon>
        <taxon>Halobacteria</taxon>
        <taxon>Halobacteriales</taxon>
        <taxon>Haloferacaceae</taxon>
        <taxon>Halobaculum</taxon>
    </lineage>
</organism>
<feature type="compositionally biased region" description="Gly residues" evidence="1">
    <location>
        <begin position="122"/>
        <end position="133"/>
    </location>
</feature>
<evidence type="ECO:0000313" key="2">
    <source>
        <dbReference type="EMBL" id="MFC6786093.1"/>
    </source>
</evidence>
<feature type="region of interest" description="Disordered" evidence="1">
    <location>
        <begin position="1"/>
        <end position="147"/>
    </location>
</feature>
<accession>A0ABD5T9Q0</accession>
<sequence length="224" mass="22790">MTDADDPEEPDDEGAVRDVVRVDGAEPTDDGEEHDDGSPLDREGVMDPDDLEIRGRDGVDETDDGRYVISTVAGRDDSEEPKQGTAPTTGRRAVADPAPGGDDSDVGSSVDTDGTTASTDLSGGGSAAGGLAGEGEPRGDARERGDDPLAAVAAELGALSSSHGFALAVAAGGETDTLRVASGDPTDTLATALRWYARRVNPDEPAEETVAALLADSDLGLDLD</sequence>
<evidence type="ECO:0008006" key="4">
    <source>
        <dbReference type="Google" id="ProtNLM"/>
    </source>
</evidence>
<dbReference type="AlphaFoldDB" id="A0ABD5T9Q0"/>
<protein>
    <recommendedName>
        <fullName evidence="4">Amphi-Trp domain-containing protein</fullName>
    </recommendedName>
</protein>
<keyword evidence="3" id="KW-1185">Reference proteome</keyword>
<evidence type="ECO:0000256" key="1">
    <source>
        <dbReference type="SAM" id="MobiDB-lite"/>
    </source>
</evidence>
<comment type="caution">
    <text evidence="2">The sequence shown here is derived from an EMBL/GenBank/DDBJ whole genome shotgun (WGS) entry which is preliminary data.</text>
</comment>
<dbReference type="GeneID" id="81209161"/>
<evidence type="ECO:0000313" key="3">
    <source>
        <dbReference type="Proteomes" id="UP001596443"/>
    </source>
</evidence>
<feature type="compositionally biased region" description="Low complexity" evidence="1">
    <location>
        <begin position="95"/>
        <end position="121"/>
    </location>
</feature>
<reference evidence="2 3" key="1">
    <citation type="journal article" date="2019" name="Int. J. Syst. Evol. Microbiol.">
        <title>The Global Catalogue of Microorganisms (GCM) 10K type strain sequencing project: providing services to taxonomists for standard genome sequencing and annotation.</title>
        <authorList>
            <consortium name="The Broad Institute Genomics Platform"/>
            <consortium name="The Broad Institute Genome Sequencing Center for Infectious Disease"/>
            <person name="Wu L."/>
            <person name="Ma J."/>
        </authorList>
    </citation>
    <scope>NUCLEOTIDE SEQUENCE [LARGE SCALE GENOMIC DNA]</scope>
    <source>
        <strain evidence="2 3">SYNS20</strain>
    </source>
</reference>
<proteinExistence type="predicted"/>
<name>A0ABD5T9Q0_9EURY</name>